<dbReference type="AlphaFoldDB" id="A0A0F9C7L1"/>
<organism evidence="2">
    <name type="scientific">marine sediment metagenome</name>
    <dbReference type="NCBI Taxonomy" id="412755"/>
    <lineage>
        <taxon>unclassified sequences</taxon>
        <taxon>metagenomes</taxon>
        <taxon>ecological metagenomes</taxon>
    </lineage>
</organism>
<name>A0A0F9C7L1_9ZZZZ</name>
<sequence length="112" mass="12497">DARIYVGGYDLGTVTLSLSIGRQVISVDSTVIVDPAERFVGGLTQDNITWDGIYDDATRAALRIFIGNENFEDRIDFDEGLIDKPVFKYLRNKFLIGLRIMQNGGQKARSPI</sequence>
<comment type="caution">
    <text evidence="2">The sequence shown here is derived from an EMBL/GenBank/DDBJ whole genome shotgun (WGS) entry which is preliminary data.</text>
</comment>
<dbReference type="Pfam" id="PF08823">
    <property type="entry name" value="PG_binding_2"/>
    <property type="match status" value="1"/>
</dbReference>
<evidence type="ECO:0000259" key="1">
    <source>
        <dbReference type="Pfam" id="PF08823"/>
    </source>
</evidence>
<dbReference type="InterPro" id="IPR014927">
    <property type="entry name" value="PG-bd_2"/>
</dbReference>
<proteinExistence type="predicted"/>
<reference evidence="2" key="1">
    <citation type="journal article" date="2015" name="Nature">
        <title>Complex archaea that bridge the gap between prokaryotes and eukaryotes.</title>
        <authorList>
            <person name="Spang A."/>
            <person name="Saw J.H."/>
            <person name="Jorgensen S.L."/>
            <person name="Zaremba-Niedzwiedzka K."/>
            <person name="Martijn J."/>
            <person name="Lind A.E."/>
            <person name="van Eijk R."/>
            <person name="Schleper C."/>
            <person name="Guy L."/>
            <person name="Ettema T.J."/>
        </authorList>
    </citation>
    <scope>NUCLEOTIDE SEQUENCE</scope>
</reference>
<feature type="domain" description="Putative peptidoglycan binding" evidence="1">
    <location>
        <begin position="51"/>
        <end position="90"/>
    </location>
</feature>
<protein>
    <recommendedName>
        <fullName evidence="1">Putative peptidoglycan binding domain-containing protein</fullName>
    </recommendedName>
</protein>
<feature type="non-terminal residue" evidence="2">
    <location>
        <position position="1"/>
    </location>
</feature>
<dbReference type="EMBL" id="LAZR01034480">
    <property type="protein sequence ID" value="KKL45189.1"/>
    <property type="molecule type" value="Genomic_DNA"/>
</dbReference>
<gene>
    <name evidence="2" type="ORF">LCGC14_2358200</name>
</gene>
<evidence type="ECO:0000313" key="2">
    <source>
        <dbReference type="EMBL" id="KKL45189.1"/>
    </source>
</evidence>
<accession>A0A0F9C7L1</accession>